<dbReference type="OrthoDB" id="425753at2"/>
<dbReference type="PANTHER" id="PTHR34235:SF4">
    <property type="entry name" value="SLR0291 PROTEIN"/>
    <property type="match status" value="1"/>
</dbReference>
<reference evidence="1 2" key="1">
    <citation type="submission" date="2019-03" db="EMBL/GenBank/DDBJ databases">
        <title>Genomic Encyclopedia of Type Strains, Phase IV (KMG-IV): sequencing the most valuable type-strain genomes for metagenomic binning, comparative biology and taxonomic classification.</title>
        <authorList>
            <person name="Goeker M."/>
        </authorList>
    </citation>
    <scope>NUCLEOTIDE SEQUENCE [LARGE SCALE GENOMIC DNA]</scope>
    <source>
        <strain evidence="1 2">DSM 102969</strain>
    </source>
</reference>
<dbReference type="Gene3D" id="1.20.1220.20">
    <property type="entry name" value="Uncharcterised protein PF01724"/>
    <property type="match status" value="1"/>
</dbReference>
<evidence type="ECO:0000313" key="1">
    <source>
        <dbReference type="EMBL" id="TDP84072.1"/>
    </source>
</evidence>
<accession>A0A4R6RD66</accession>
<dbReference type="Proteomes" id="UP000294547">
    <property type="component" value="Unassembled WGS sequence"/>
</dbReference>
<dbReference type="EMBL" id="SNXY01000008">
    <property type="protein sequence ID" value="TDP84072.1"/>
    <property type="molecule type" value="Genomic_DNA"/>
</dbReference>
<dbReference type="AlphaFoldDB" id="A0A4R6RD66"/>
<gene>
    <name evidence="1" type="ORF">EDD54_2675</name>
</gene>
<dbReference type="Pfam" id="PF01724">
    <property type="entry name" value="DUF29"/>
    <property type="match status" value="1"/>
</dbReference>
<dbReference type="InterPro" id="IPR002636">
    <property type="entry name" value="DUF29"/>
</dbReference>
<dbReference type="RefSeq" id="WP_126539922.1">
    <property type="nucleotide sequence ID" value="NZ_BSPM01000002.1"/>
</dbReference>
<comment type="caution">
    <text evidence="1">The sequence shown here is derived from an EMBL/GenBank/DDBJ whole genome shotgun (WGS) entry which is preliminary data.</text>
</comment>
<dbReference type="PANTHER" id="PTHR34235">
    <property type="entry name" value="SLR1203 PROTEIN-RELATED"/>
    <property type="match status" value="1"/>
</dbReference>
<evidence type="ECO:0000313" key="2">
    <source>
        <dbReference type="Proteomes" id="UP000294547"/>
    </source>
</evidence>
<name>A0A4R6RD66_9HYPH</name>
<protein>
    <submittedName>
        <fullName evidence="1">Uncharacterized protein DUF29</fullName>
    </submittedName>
</protein>
<proteinExistence type="predicted"/>
<organism evidence="1 2">
    <name type="scientific">Oharaeibacter diazotrophicus</name>
    <dbReference type="NCBI Taxonomy" id="1920512"/>
    <lineage>
        <taxon>Bacteria</taxon>
        <taxon>Pseudomonadati</taxon>
        <taxon>Pseudomonadota</taxon>
        <taxon>Alphaproteobacteria</taxon>
        <taxon>Hyphomicrobiales</taxon>
        <taxon>Pleomorphomonadaceae</taxon>
        <taxon>Oharaeibacter</taxon>
    </lineage>
</organism>
<sequence>MAEPLERTARKTDRTASLYETDIHAWALEQAALVRKLAPVGGLDVENIAEELESVGKQQRQEIENRLDQLLLHLLKARFQPEHWKGGWQASIKVQRRAITKLLRDNPSLKGHPAAVLEQEYGTARLMAAAETELPEATFPETCPFTIDDILDDGFFG</sequence>
<keyword evidence="2" id="KW-1185">Reference proteome</keyword>